<proteinExistence type="predicted"/>
<organism evidence="1 2">
    <name type="scientific">Escherichia phage pEC-M719-6WT.1</name>
    <dbReference type="NCBI Taxonomy" id="3056220"/>
    <lineage>
        <taxon>Viruses</taxon>
        <taxon>Duplodnaviria</taxon>
        <taxon>Heunggongvirae</taxon>
        <taxon>Uroviricota</taxon>
        <taxon>Caudoviricetes</taxon>
        <taxon>Andersonviridae</taxon>
        <taxon>Ounavirinae</taxon>
        <taxon>Mooglevirus</taxon>
        <taxon>Mooglevirus M7196WT1</taxon>
    </lineage>
</organism>
<accession>A0AA51U926</accession>
<evidence type="ECO:0000313" key="2">
    <source>
        <dbReference type="Proteomes" id="UP001268809"/>
    </source>
</evidence>
<name>A0AA51U926_9CAUD</name>
<reference evidence="1 2" key="1">
    <citation type="submission" date="2023-04" db="EMBL/GenBank/DDBJ databases">
        <authorList>
            <person name="Wang C."/>
            <person name="Guo Z."/>
            <person name="Wang M."/>
            <person name="Wang X."/>
            <person name="Ji F."/>
            <person name="Zhao J."/>
            <person name="Zeng J."/>
            <person name="Zuo J."/>
        </authorList>
    </citation>
    <scope>NUCLEOTIDE SEQUENCE [LARGE SCALE GENOMIC DNA]</scope>
</reference>
<protein>
    <submittedName>
        <fullName evidence="1">Uncharacterized protein</fullName>
    </submittedName>
</protein>
<dbReference type="Proteomes" id="UP001268809">
    <property type="component" value="Segment"/>
</dbReference>
<sequence length="31" mass="3487">MVPLKKDGAETVKEKPQCMPETYCIGLSYKV</sequence>
<keyword evidence="2" id="KW-1185">Reference proteome</keyword>
<dbReference type="EMBL" id="OQ845957">
    <property type="protein sequence ID" value="WMU95638.1"/>
    <property type="molecule type" value="Genomic_DNA"/>
</dbReference>
<evidence type="ECO:0000313" key="1">
    <source>
        <dbReference type="EMBL" id="WMU95638.1"/>
    </source>
</evidence>